<dbReference type="CDD" id="cd12107">
    <property type="entry name" value="Hemerythrin"/>
    <property type="match status" value="1"/>
</dbReference>
<dbReference type="InterPro" id="IPR050669">
    <property type="entry name" value="Hemerythrin"/>
</dbReference>
<dbReference type="Proteomes" id="UP001165492">
    <property type="component" value="Unassembled WGS sequence"/>
</dbReference>
<keyword evidence="3" id="KW-0408">Iron</keyword>
<organism evidence="5 6">
    <name type="scientific">Pelosinus baikalensis</name>
    <dbReference type="NCBI Taxonomy" id="2892015"/>
    <lineage>
        <taxon>Bacteria</taxon>
        <taxon>Bacillati</taxon>
        <taxon>Bacillota</taxon>
        <taxon>Negativicutes</taxon>
        <taxon>Selenomonadales</taxon>
        <taxon>Sporomusaceae</taxon>
        <taxon>Pelosinus</taxon>
    </lineage>
</organism>
<evidence type="ECO:0000256" key="2">
    <source>
        <dbReference type="ARBA" id="ARBA00022723"/>
    </source>
</evidence>
<dbReference type="PANTHER" id="PTHR37164">
    <property type="entry name" value="BACTERIOHEMERYTHRIN"/>
    <property type="match status" value="1"/>
</dbReference>
<comment type="similarity">
    <text evidence="1">Belongs to the hemerythrin family.</text>
</comment>
<dbReference type="NCBIfam" id="NF033749">
    <property type="entry name" value="bact_hemeryth"/>
    <property type="match status" value="1"/>
</dbReference>
<evidence type="ECO:0000256" key="3">
    <source>
        <dbReference type="ARBA" id="ARBA00023004"/>
    </source>
</evidence>
<keyword evidence="6" id="KW-1185">Reference proteome</keyword>
<evidence type="ECO:0000313" key="5">
    <source>
        <dbReference type="EMBL" id="MCC5466454.1"/>
    </source>
</evidence>
<dbReference type="InterPro" id="IPR016131">
    <property type="entry name" value="Haemerythrin_Fe_BS"/>
</dbReference>
<reference evidence="5" key="1">
    <citation type="submission" date="2021-11" db="EMBL/GenBank/DDBJ databases">
        <title>Description of a new species Pelosinus isolated from the bottom sediments of Lake Baikal.</title>
        <authorList>
            <person name="Zakharyuk A."/>
        </authorList>
    </citation>
    <scope>NUCLEOTIDE SEQUENCE</scope>
    <source>
        <strain evidence="5">Bkl1</strain>
    </source>
</reference>
<dbReference type="Pfam" id="PF01814">
    <property type="entry name" value="Hemerythrin"/>
    <property type="match status" value="1"/>
</dbReference>
<proteinExistence type="inferred from homology"/>
<evidence type="ECO:0000313" key="6">
    <source>
        <dbReference type="Proteomes" id="UP001165492"/>
    </source>
</evidence>
<dbReference type="PROSITE" id="PS00550">
    <property type="entry name" value="HEMERYTHRINS"/>
    <property type="match status" value="1"/>
</dbReference>
<accession>A0ABS8HVB1</accession>
<dbReference type="InterPro" id="IPR035938">
    <property type="entry name" value="Hemerythrin-like_sf"/>
</dbReference>
<dbReference type="InterPro" id="IPR012312">
    <property type="entry name" value="Hemerythrin-like"/>
</dbReference>
<comment type="caution">
    <text evidence="5">The sequence shown here is derived from an EMBL/GenBank/DDBJ whole genome shotgun (WGS) entry which is preliminary data.</text>
</comment>
<feature type="domain" description="Hemerythrin-like" evidence="4">
    <location>
        <begin position="13"/>
        <end position="129"/>
    </location>
</feature>
<dbReference type="InterPro" id="IPR012827">
    <property type="entry name" value="Hemerythrin_metal-bd"/>
</dbReference>
<gene>
    <name evidence="5" type="ORF">LMF89_13940</name>
</gene>
<name>A0ABS8HVB1_9FIRM</name>
<sequence length="139" mass="16876">MEFFEWDESFSTKVQRFDDDHKKLLTLFNNVYHRVFECENLEEERELTQHTLVELLDYVKYHFSAEEELMIQLGYPQYLEHKKEHGSYIAEVNKFLDQHKKGAAALSFPTFMFLKEWITKHILVRDKEYGQFFNNKGIK</sequence>
<dbReference type="NCBIfam" id="TIGR02481">
    <property type="entry name" value="hemeryth_dom"/>
    <property type="match status" value="1"/>
</dbReference>
<evidence type="ECO:0000259" key="4">
    <source>
        <dbReference type="Pfam" id="PF01814"/>
    </source>
</evidence>
<dbReference type="PANTHER" id="PTHR37164:SF1">
    <property type="entry name" value="BACTERIOHEMERYTHRIN"/>
    <property type="match status" value="1"/>
</dbReference>
<dbReference type="Gene3D" id="1.20.120.50">
    <property type="entry name" value="Hemerythrin-like"/>
    <property type="match status" value="1"/>
</dbReference>
<protein>
    <submittedName>
        <fullName evidence="5">Bacteriohemerythrin</fullName>
    </submittedName>
</protein>
<evidence type="ECO:0000256" key="1">
    <source>
        <dbReference type="ARBA" id="ARBA00010587"/>
    </source>
</evidence>
<keyword evidence="2" id="KW-0479">Metal-binding</keyword>
<dbReference type="EMBL" id="JAJHJB010000018">
    <property type="protein sequence ID" value="MCC5466454.1"/>
    <property type="molecule type" value="Genomic_DNA"/>
</dbReference>
<dbReference type="SUPFAM" id="SSF47188">
    <property type="entry name" value="Hemerythrin-like"/>
    <property type="match status" value="1"/>
</dbReference>
<dbReference type="RefSeq" id="WP_229535597.1">
    <property type="nucleotide sequence ID" value="NZ_JAJHJB010000018.1"/>
</dbReference>